<sequence>MNANNRESSQDSVNNEIQMAKSNGYVEEQFPLFASLFQQKQVPPIVFFPFMGFFFLQVLFVALWPWSEYWDRHQEHSIVPWIRTILFFIPQPSKPLYYIIISSILFGLTAFTFFCKLFAIEYYKYKRKFITFFNQEISIYNHTILFASFVPSIVGTGETFLKIARGNYSAYYIVSFIFYALTLTYESYSFALTQKLASKSLKINVTMLFNFDPTVMVITLYAMLVTILLYFLLNLFEAWSEIFIYVICILIFGYQTYYMLMNLPFFDMVTQSLAVGWFVGCVTANFISILCYFFPNMKYSVPLLLTLITYIFFSGVALVFFIFKINYIKNEMNQEFKYDEQAFEYYDIIGLNFSRSSALVHLKIAFQYNCVCFTSLSLVNYLIERYDEDELVLSMCLQLLSFFPKETRLQKHIQKLLLKRRRLSFTTRFLIYQLESLNAIRNFSINQQSKIKLIELKTMSRQVEMMTKAALDNNKLTANYFETLSEKAIRAKAIWKENIQNMPNNSKLLEEYIRYLVEAECDFTEAVYMKHRQSVIELGNSFSVDYSFRSMVAAFPNYLKKKVVDFNGRICTKIKEERLSLDKNNSFLQQSNASFNEKASDYSNSDYSKEELDAETEEFFGKQTILLSKVRLALHRTLLNKIPLSIKSIYFVSFIMTLYILLVFILGNTLSVIQIENQVDSMQQLKSLSLTRFYSALANIDIIMEFTREIGQIQQYTAKLKEFLSDDDRPFIIPFDSMLGEIINYTTLSSQNLHDLMELLAERSIKGDDVYDYASSLTNETLPMYVCFAGGYNYYPASLASIASQMLANQRLIGGRQSIIDAFSDAGTCEITTNFVP</sequence>
<feature type="transmembrane region" description="Helical" evidence="1">
    <location>
        <begin position="214"/>
        <end position="236"/>
    </location>
</feature>
<accession>A2EZV5</accession>
<feature type="transmembrane region" description="Helical" evidence="1">
    <location>
        <begin position="45"/>
        <end position="66"/>
    </location>
</feature>
<keyword evidence="1" id="KW-1133">Transmembrane helix</keyword>
<keyword evidence="3" id="KW-1185">Reference proteome</keyword>
<evidence type="ECO:0000313" key="2">
    <source>
        <dbReference type="EMBL" id="EAY01818.1"/>
    </source>
</evidence>
<dbReference type="VEuPathDB" id="TrichDB:TVAGG3_0197280"/>
<keyword evidence="1" id="KW-0472">Membrane</keyword>
<dbReference type="Proteomes" id="UP000001542">
    <property type="component" value="Unassembled WGS sequence"/>
</dbReference>
<dbReference type="InParanoid" id="A2EZV5"/>
<reference evidence="2" key="1">
    <citation type="submission" date="2006-10" db="EMBL/GenBank/DDBJ databases">
        <authorList>
            <person name="Amadeo P."/>
            <person name="Zhao Q."/>
            <person name="Wortman J."/>
            <person name="Fraser-Liggett C."/>
            <person name="Carlton J."/>
        </authorList>
    </citation>
    <scope>NUCLEOTIDE SEQUENCE</scope>
    <source>
        <strain evidence="2">G3</strain>
    </source>
</reference>
<feature type="transmembrane region" description="Helical" evidence="1">
    <location>
        <begin position="242"/>
        <end position="260"/>
    </location>
</feature>
<organism evidence="2 3">
    <name type="scientific">Trichomonas vaginalis (strain ATCC PRA-98 / G3)</name>
    <dbReference type="NCBI Taxonomy" id="412133"/>
    <lineage>
        <taxon>Eukaryota</taxon>
        <taxon>Metamonada</taxon>
        <taxon>Parabasalia</taxon>
        <taxon>Trichomonadida</taxon>
        <taxon>Trichomonadidae</taxon>
        <taxon>Trichomonas</taxon>
    </lineage>
</organism>
<dbReference type="EMBL" id="DS113556">
    <property type="protein sequence ID" value="EAY01818.1"/>
    <property type="molecule type" value="Genomic_DNA"/>
</dbReference>
<dbReference type="RefSeq" id="XP_001314365.1">
    <property type="nucleotide sequence ID" value="XM_001314346.1"/>
</dbReference>
<gene>
    <name evidence="2" type="ORF">TVAG_273290</name>
</gene>
<feature type="transmembrane region" description="Helical" evidence="1">
    <location>
        <begin position="301"/>
        <end position="323"/>
    </location>
</feature>
<evidence type="ECO:0000256" key="1">
    <source>
        <dbReference type="SAM" id="Phobius"/>
    </source>
</evidence>
<proteinExistence type="predicted"/>
<evidence type="ECO:0000313" key="3">
    <source>
        <dbReference type="Proteomes" id="UP000001542"/>
    </source>
</evidence>
<name>A2EZV5_TRIV3</name>
<feature type="transmembrane region" description="Helical" evidence="1">
    <location>
        <begin position="169"/>
        <end position="193"/>
    </location>
</feature>
<dbReference type="VEuPathDB" id="TrichDB:TVAG_273290"/>
<feature type="transmembrane region" description="Helical" evidence="1">
    <location>
        <begin position="96"/>
        <end position="119"/>
    </location>
</feature>
<dbReference type="AlphaFoldDB" id="A2EZV5"/>
<reference evidence="2" key="2">
    <citation type="journal article" date="2007" name="Science">
        <title>Draft genome sequence of the sexually transmitted pathogen Trichomonas vaginalis.</title>
        <authorList>
            <person name="Carlton J.M."/>
            <person name="Hirt R.P."/>
            <person name="Silva J.C."/>
            <person name="Delcher A.L."/>
            <person name="Schatz M."/>
            <person name="Zhao Q."/>
            <person name="Wortman J.R."/>
            <person name="Bidwell S.L."/>
            <person name="Alsmark U.C.M."/>
            <person name="Besteiro S."/>
            <person name="Sicheritz-Ponten T."/>
            <person name="Noel C.J."/>
            <person name="Dacks J.B."/>
            <person name="Foster P.G."/>
            <person name="Simillion C."/>
            <person name="Van de Peer Y."/>
            <person name="Miranda-Saavedra D."/>
            <person name="Barton G.J."/>
            <person name="Westrop G.D."/>
            <person name="Mueller S."/>
            <person name="Dessi D."/>
            <person name="Fiori P.L."/>
            <person name="Ren Q."/>
            <person name="Paulsen I."/>
            <person name="Zhang H."/>
            <person name="Bastida-Corcuera F.D."/>
            <person name="Simoes-Barbosa A."/>
            <person name="Brown M.T."/>
            <person name="Hayes R.D."/>
            <person name="Mukherjee M."/>
            <person name="Okumura C.Y."/>
            <person name="Schneider R."/>
            <person name="Smith A.J."/>
            <person name="Vanacova S."/>
            <person name="Villalvazo M."/>
            <person name="Haas B.J."/>
            <person name="Pertea M."/>
            <person name="Feldblyum T.V."/>
            <person name="Utterback T.R."/>
            <person name="Shu C.L."/>
            <person name="Osoegawa K."/>
            <person name="de Jong P.J."/>
            <person name="Hrdy I."/>
            <person name="Horvathova L."/>
            <person name="Zubacova Z."/>
            <person name="Dolezal P."/>
            <person name="Malik S.B."/>
            <person name="Logsdon J.M. Jr."/>
            <person name="Henze K."/>
            <person name="Gupta A."/>
            <person name="Wang C.C."/>
            <person name="Dunne R.L."/>
            <person name="Upcroft J.A."/>
            <person name="Upcroft P."/>
            <person name="White O."/>
            <person name="Salzberg S.L."/>
            <person name="Tang P."/>
            <person name="Chiu C.-H."/>
            <person name="Lee Y.-S."/>
            <person name="Embley T.M."/>
            <person name="Coombs G.H."/>
            <person name="Mottram J.C."/>
            <person name="Tachezy J."/>
            <person name="Fraser-Liggett C.M."/>
            <person name="Johnson P.J."/>
        </authorList>
    </citation>
    <scope>NUCLEOTIDE SEQUENCE [LARGE SCALE GENOMIC DNA]</scope>
    <source>
        <strain evidence="2">G3</strain>
    </source>
</reference>
<feature type="transmembrane region" description="Helical" evidence="1">
    <location>
        <begin position="272"/>
        <end position="295"/>
    </location>
</feature>
<protein>
    <submittedName>
        <fullName evidence="2">Uncharacterized protein</fullName>
    </submittedName>
</protein>
<keyword evidence="1" id="KW-0812">Transmembrane</keyword>
<feature type="transmembrane region" description="Helical" evidence="1">
    <location>
        <begin position="649"/>
        <end position="673"/>
    </location>
</feature>
<dbReference type="KEGG" id="tva:4759647"/>